<dbReference type="InterPro" id="IPR049874">
    <property type="entry name" value="ROK_cs"/>
</dbReference>
<dbReference type="InterPro" id="IPR036390">
    <property type="entry name" value="WH_DNA-bd_sf"/>
</dbReference>
<dbReference type="PANTHER" id="PTHR18964:SF149">
    <property type="entry name" value="BIFUNCTIONAL UDP-N-ACETYLGLUCOSAMINE 2-EPIMERASE_N-ACETYLMANNOSAMINE KINASE"/>
    <property type="match status" value="1"/>
</dbReference>
<dbReference type="Pfam" id="PF00480">
    <property type="entry name" value="ROK"/>
    <property type="match status" value="1"/>
</dbReference>
<keyword evidence="3" id="KW-0859">Xylose metabolism</keyword>
<comment type="similarity">
    <text evidence="2">Belongs to the ROK (NagC/XylR) family.</text>
</comment>
<dbReference type="AlphaFoldDB" id="P70928"/>
<dbReference type="GO" id="GO:0042732">
    <property type="term" value="P:D-xylose metabolic process"/>
    <property type="evidence" value="ECO:0007669"/>
    <property type="project" value="UniProtKB-KW"/>
</dbReference>
<evidence type="ECO:0000256" key="2">
    <source>
        <dbReference type="ARBA" id="ARBA00006479"/>
    </source>
</evidence>
<evidence type="ECO:0000256" key="1">
    <source>
        <dbReference type="ARBA" id="ARBA00002486"/>
    </source>
</evidence>
<comment type="function">
    <text evidence="1">Transcriptional repressor of xylose-utilizing enzymes.</text>
</comment>
<dbReference type="InterPro" id="IPR043129">
    <property type="entry name" value="ATPase_NBD"/>
</dbReference>
<dbReference type="Gene3D" id="3.30.420.40">
    <property type="match status" value="2"/>
</dbReference>
<reference evidence="4" key="1">
    <citation type="journal article" date="1991" name="Arch. Microbiol.">
        <title>Molecular cloning, structure, promoters and regulatory elements for transcription of the Bacillus licheniformis encoded regulon for xylose utilization.</title>
        <authorList>
            <person name="Scheler A."/>
            <person name="Rygus T."/>
            <person name="Allmansberger R."/>
            <person name="Hillen W."/>
        </authorList>
    </citation>
    <scope>NUCLEOTIDE SEQUENCE</scope>
    <source>
        <strain evidence="4">DSM13</strain>
    </source>
</reference>
<dbReference type="SUPFAM" id="SSF53067">
    <property type="entry name" value="Actin-like ATPase domain"/>
    <property type="match status" value="1"/>
</dbReference>
<dbReference type="InterPro" id="IPR000600">
    <property type="entry name" value="ROK"/>
</dbReference>
<dbReference type="SUPFAM" id="SSF46785">
    <property type="entry name" value="Winged helix' DNA-binding domain"/>
    <property type="match status" value="1"/>
</dbReference>
<dbReference type="PROSITE" id="PS01125">
    <property type="entry name" value="ROK"/>
    <property type="match status" value="1"/>
</dbReference>
<gene>
    <name evidence="4" type="primary">xylR</name>
</gene>
<dbReference type="Gene3D" id="1.10.10.10">
    <property type="entry name" value="Winged helix-like DNA-binding domain superfamily/Winged helix DNA-binding domain"/>
    <property type="match status" value="1"/>
</dbReference>
<reference evidence="4" key="2">
    <citation type="submission" date="1996-09" db="EMBL/GenBank/DDBJ databases">
        <authorList>
            <person name="Schmiedel D."/>
        </authorList>
    </citation>
    <scope>NUCLEOTIDE SEQUENCE</scope>
    <source>
        <strain evidence="4">DSM13</strain>
    </source>
</reference>
<organism evidence="4">
    <name type="scientific">Bacillus licheniformis</name>
    <dbReference type="NCBI Taxonomy" id="1402"/>
    <lineage>
        <taxon>Bacteria</taxon>
        <taxon>Bacillati</taxon>
        <taxon>Bacillota</taxon>
        <taxon>Bacilli</taxon>
        <taxon>Bacillales</taxon>
        <taxon>Bacillaceae</taxon>
        <taxon>Bacillus</taxon>
    </lineage>
</organism>
<protein>
    <submittedName>
        <fullName evidence="4">Xyl repressor</fullName>
    </submittedName>
</protein>
<dbReference type="CDD" id="cd24076">
    <property type="entry name" value="ASKHA_ATPase_ROK_BsXylR-like"/>
    <property type="match status" value="1"/>
</dbReference>
<evidence type="ECO:0000256" key="3">
    <source>
        <dbReference type="ARBA" id="ARBA00022629"/>
    </source>
</evidence>
<name>P70928_BACLI</name>
<proteinExistence type="inferred from homology"/>
<evidence type="ECO:0000313" key="4">
    <source>
        <dbReference type="EMBL" id="CAB02313.1"/>
    </source>
</evidence>
<dbReference type="PANTHER" id="PTHR18964">
    <property type="entry name" value="ROK (REPRESSOR, ORF, KINASE) FAMILY"/>
    <property type="match status" value="1"/>
</dbReference>
<sequence length="390" mass="42585">MIDIEYADQALVKKMNKALIFEQIIENGPVSRAKLSEITGLNKATVSSQVSSLLQKDIIYETGPGESSGGRRPVMLKFNRKAGYAVGVDVGTNYIIVALTDLEGHLIEQFERTLDEEDIQATEEALIELTGLPVDKIPPSPFGLTGIGVCVPGLVDNERHVVFTPNKPIHLIPIKEKLEERFGVPILIENEANAGAVAEKEYGEGGQLEHAVFVSINTGIGLGILMNGKLFRGVQGFSGEAGHMSIHFDGPLCRCGNRGCWELYASEKAVFSHYAANSGAQLYETVKELADRGDPGMMETFERFGFHIGIGLLNILKTLNPDTIILRNTIVESYPSIVDAIKKTIASRSAAEALSNYHLKISTLGRTASALGMSSLVTERFLERFMNERF</sequence>
<dbReference type="EMBL" id="Z80222">
    <property type="protein sequence ID" value="CAB02313.1"/>
    <property type="molecule type" value="Genomic_DNA"/>
</dbReference>
<accession>P70928</accession>
<dbReference type="InterPro" id="IPR036388">
    <property type="entry name" value="WH-like_DNA-bd_sf"/>
</dbReference>
<keyword evidence="3" id="KW-0119">Carbohydrate metabolism</keyword>